<dbReference type="SUPFAM" id="SSF161098">
    <property type="entry name" value="MetI-like"/>
    <property type="match status" value="2"/>
</dbReference>
<dbReference type="RefSeq" id="WP_330170560.1">
    <property type="nucleotide sequence ID" value="NZ_CP137080.1"/>
</dbReference>
<feature type="transmembrane region" description="Helical" evidence="7">
    <location>
        <begin position="180"/>
        <end position="205"/>
    </location>
</feature>
<gene>
    <name evidence="9" type="ORF">RYJ27_12150</name>
</gene>
<protein>
    <submittedName>
        <fullName evidence="9">ABC transporter permease subunit</fullName>
    </submittedName>
</protein>
<feature type="domain" description="ABC transmembrane type-1" evidence="8">
    <location>
        <begin position="69"/>
        <end position="252"/>
    </location>
</feature>
<name>A0AAU0MGQ0_9MICO</name>
<evidence type="ECO:0000259" key="8">
    <source>
        <dbReference type="PROSITE" id="PS50928"/>
    </source>
</evidence>
<keyword evidence="2 7" id="KW-0813">Transport</keyword>
<evidence type="ECO:0000313" key="10">
    <source>
        <dbReference type="Proteomes" id="UP001329313"/>
    </source>
</evidence>
<evidence type="ECO:0000256" key="7">
    <source>
        <dbReference type="RuleBase" id="RU363032"/>
    </source>
</evidence>
<dbReference type="PANTHER" id="PTHR30151">
    <property type="entry name" value="ALKANE SULFONATE ABC TRANSPORTER-RELATED, MEMBRANE SUBUNIT"/>
    <property type="match status" value="1"/>
</dbReference>
<sequence>MMAAHAIAPPRVAPPRFAARTLMPAAVVLGVLAAWTAVAWALSGRHVIPFPWELVTQMSADADLILRNAAFTLQNAALGLLWAVIVVIPLAAICFLVPLSQPVVMIVAIVLNVIPTVAIAPILIAALQPDTARIVVTALFVYFPLLVGVLLGFRSVDDRGLDVITASGGREWARLRFLRLWSALPSIIAALQIAVPAAVLGALIAEFFGSAEGLGAVLVAAQEMMLVNRVWAIGVFSGVIAALGFGLVTLLARLIVPWAGRGSNVGTSVAGAQSTRLASWAAVGSAVIALVVILGFWYSLRFVFGLDEYFVKLPHELLGYAIAGDALRGLGPSAFWDVFLVALGQTAVDAAVGFVVGTVLAIAGAVLLVALPSLSRVAMPMAIVLRSIPLLAMLPIVVIVFGRGLLTVTIVVVLVSFFPTLVNVMMGLRAAPEGAIDVIRASGGSGFEAARRVRLLYAVPSIIASAQIAVPAAIAGATLAEWLATGNGIGYLLTLSSARAEYLQLWAASIGLVVVVLAIYLVLGVVSGWITRRLGIGG</sequence>
<feature type="transmembrane region" description="Helical" evidence="7">
    <location>
        <begin position="104"/>
        <end position="126"/>
    </location>
</feature>
<evidence type="ECO:0000256" key="6">
    <source>
        <dbReference type="ARBA" id="ARBA00023136"/>
    </source>
</evidence>
<keyword evidence="10" id="KW-1185">Reference proteome</keyword>
<evidence type="ECO:0000256" key="5">
    <source>
        <dbReference type="ARBA" id="ARBA00022989"/>
    </source>
</evidence>
<comment type="similarity">
    <text evidence="7">Belongs to the binding-protein-dependent transport system permease family.</text>
</comment>
<feature type="transmembrane region" description="Helical" evidence="7">
    <location>
        <begin position="277"/>
        <end position="300"/>
    </location>
</feature>
<dbReference type="Pfam" id="PF00528">
    <property type="entry name" value="BPD_transp_1"/>
    <property type="match status" value="2"/>
</dbReference>
<feature type="transmembrane region" description="Helical" evidence="7">
    <location>
        <begin position="350"/>
        <end position="371"/>
    </location>
</feature>
<dbReference type="KEGG" id="mliy:RYJ27_12150"/>
<feature type="transmembrane region" description="Helical" evidence="7">
    <location>
        <begin position="503"/>
        <end position="530"/>
    </location>
</feature>
<comment type="subcellular location">
    <subcellularLocation>
        <location evidence="1 7">Cell membrane</location>
        <topology evidence="1 7">Multi-pass membrane protein</topology>
    </subcellularLocation>
</comment>
<keyword evidence="5 7" id="KW-1133">Transmembrane helix</keyword>
<dbReference type="GO" id="GO:0005886">
    <property type="term" value="C:plasma membrane"/>
    <property type="evidence" value="ECO:0007669"/>
    <property type="project" value="UniProtKB-SubCell"/>
</dbReference>
<dbReference type="Proteomes" id="UP001329313">
    <property type="component" value="Chromosome"/>
</dbReference>
<evidence type="ECO:0000256" key="2">
    <source>
        <dbReference type="ARBA" id="ARBA00022448"/>
    </source>
</evidence>
<evidence type="ECO:0000256" key="3">
    <source>
        <dbReference type="ARBA" id="ARBA00022475"/>
    </source>
</evidence>
<reference evidence="9 10" key="1">
    <citation type="submission" date="2023-10" db="EMBL/GenBank/DDBJ databases">
        <title>Y20.</title>
        <authorList>
            <person name="Zhang G."/>
            <person name="Ding Y."/>
        </authorList>
    </citation>
    <scope>NUCLEOTIDE SEQUENCE [LARGE SCALE GENOMIC DNA]</scope>
    <source>
        <strain evidence="9 10">Y20</strain>
    </source>
</reference>
<dbReference type="InterPro" id="IPR000515">
    <property type="entry name" value="MetI-like"/>
</dbReference>
<keyword evidence="6 7" id="KW-0472">Membrane</keyword>
<feature type="domain" description="ABC transmembrane type-1" evidence="8">
    <location>
        <begin position="343"/>
        <end position="523"/>
    </location>
</feature>
<dbReference type="PROSITE" id="PS50928">
    <property type="entry name" value="ABC_TM1"/>
    <property type="match status" value="2"/>
</dbReference>
<accession>A0AAU0MGQ0</accession>
<feature type="transmembrane region" description="Helical" evidence="7">
    <location>
        <begin position="383"/>
        <end position="402"/>
    </location>
</feature>
<organism evidence="9 10">
    <name type="scientific">Microbacterium limosum</name>
    <dbReference type="NCBI Taxonomy" id="3079935"/>
    <lineage>
        <taxon>Bacteria</taxon>
        <taxon>Bacillati</taxon>
        <taxon>Actinomycetota</taxon>
        <taxon>Actinomycetes</taxon>
        <taxon>Micrococcales</taxon>
        <taxon>Microbacteriaceae</taxon>
        <taxon>Microbacterium</taxon>
    </lineage>
</organism>
<dbReference type="Gene3D" id="1.10.3720.10">
    <property type="entry name" value="MetI-like"/>
    <property type="match status" value="2"/>
</dbReference>
<proteinExistence type="inferred from homology"/>
<feature type="transmembrane region" description="Helical" evidence="7">
    <location>
        <begin position="408"/>
        <end position="428"/>
    </location>
</feature>
<dbReference type="InterPro" id="IPR035906">
    <property type="entry name" value="MetI-like_sf"/>
</dbReference>
<evidence type="ECO:0000256" key="4">
    <source>
        <dbReference type="ARBA" id="ARBA00022692"/>
    </source>
</evidence>
<keyword evidence="3" id="KW-1003">Cell membrane</keyword>
<feature type="transmembrane region" description="Helical" evidence="7">
    <location>
        <begin position="76"/>
        <end position="97"/>
    </location>
</feature>
<dbReference type="GO" id="GO:0055085">
    <property type="term" value="P:transmembrane transport"/>
    <property type="evidence" value="ECO:0007669"/>
    <property type="project" value="InterPro"/>
</dbReference>
<feature type="transmembrane region" description="Helical" evidence="7">
    <location>
        <begin position="21"/>
        <end position="42"/>
    </location>
</feature>
<keyword evidence="4 7" id="KW-0812">Transmembrane</keyword>
<dbReference type="AlphaFoldDB" id="A0AAU0MGQ0"/>
<feature type="transmembrane region" description="Helical" evidence="7">
    <location>
        <begin position="455"/>
        <end position="483"/>
    </location>
</feature>
<evidence type="ECO:0000313" key="9">
    <source>
        <dbReference type="EMBL" id="WOQ69436.1"/>
    </source>
</evidence>
<dbReference type="PANTHER" id="PTHR30151:SF0">
    <property type="entry name" value="ABC TRANSPORTER PERMEASE PROTEIN MJ0413-RELATED"/>
    <property type="match status" value="1"/>
</dbReference>
<evidence type="ECO:0000256" key="1">
    <source>
        <dbReference type="ARBA" id="ARBA00004651"/>
    </source>
</evidence>
<feature type="transmembrane region" description="Helical" evidence="7">
    <location>
        <begin position="230"/>
        <end position="256"/>
    </location>
</feature>
<feature type="transmembrane region" description="Helical" evidence="7">
    <location>
        <begin position="132"/>
        <end position="153"/>
    </location>
</feature>
<dbReference type="EMBL" id="CP137080">
    <property type="protein sequence ID" value="WOQ69436.1"/>
    <property type="molecule type" value="Genomic_DNA"/>
</dbReference>